<dbReference type="PANTHER" id="PTHR43869:SF1">
    <property type="entry name" value="GLYCINE BETAINE_PROLINE BETAINE TRANSPORT SYSTEM ATP-BINDING PROTEIN PROV"/>
    <property type="match status" value="1"/>
</dbReference>
<evidence type="ECO:0000256" key="3">
    <source>
        <dbReference type="ARBA" id="ARBA00022741"/>
    </source>
</evidence>
<dbReference type="InterPro" id="IPR046342">
    <property type="entry name" value="CBS_dom_sf"/>
</dbReference>
<accession>A0A6V7R0K2</accession>
<dbReference type="InterPro" id="IPR003593">
    <property type="entry name" value="AAA+_ATPase"/>
</dbReference>
<dbReference type="InterPro" id="IPR051921">
    <property type="entry name" value="ABC_osmolyte_uptake_ATP-bind"/>
</dbReference>
<evidence type="ECO:0000256" key="5">
    <source>
        <dbReference type="ARBA" id="ARBA00022970"/>
    </source>
</evidence>
<comment type="caution">
    <text evidence="13">The sequence shown here is derived from an EMBL/GenBank/DDBJ whole genome shotgun (WGS) entry which is preliminary data.</text>
</comment>
<dbReference type="InterPro" id="IPR027417">
    <property type="entry name" value="P-loop_NTPase"/>
</dbReference>
<organism evidence="13 14">
    <name type="scientific">Phocicoccus schoeneichii</name>
    <dbReference type="NCBI Taxonomy" id="1812261"/>
    <lineage>
        <taxon>Bacteria</taxon>
        <taxon>Bacillati</taxon>
        <taxon>Bacillota</taxon>
        <taxon>Bacilli</taxon>
        <taxon>Bacillales</taxon>
        <taxon>Salinicoccaceae</taxon>
        <taxon>Phocicoccus</taxon>
    </lineage>
</organism>
<comment type="catalytic activity">
    <reaction evidence="7">
        <text>a quaternary ammonium(out) + ATP + H2O = a quaternary ammonium(in) + ADP + phosphate + H(+)</text>
        <dbReference type="Rhea" id="RHEA:11036"/>
        <dbReference type="ChEBI" id="CHEBI:15377"/>
        <dbReference type="ChEBI" id="CHEBI:15378"/>
        <dbReference type="ChEBI" id="CHEBI:30616"/>
        <dbReference type="ChEBI" id="CHEBI:35267"/>
        <dbReference type="ChEBI" id="CHEBI:43474"/>
        <dbReference type="ChEBI" id="CHEBI:456216"/>
        <dbReference type="EC" id="7.6.2.9"/>
    </reaction>
</comment>
<feature type="domain" description="CBS" evidence="12">
    <location>
        <begin position="253"/>
        <end position="310"/>
    </location>
</feature>
<evidence type="ECO:0000259" key="11">
    <source>
        <dbReference type="PROSITE" id="PS50893"/>
    </source>
</evidence>
<gene>
    <name evidence="13" type="primary">opuCA_1</name>
    <name evidence="13" type="ORF">JEOSCH030_00010</name>
</gene>
<dbReference type="NCBIfam" id="TIGR01186">
    <property type="entry name" value="proV"/>
    <property type="match status" value="1"/>
</dbReference>
<comment type="subunit">
    <text evidence="10">The complex is probably composed of two ATP-binding proteins, two transmembrane proteins and a solute-binding protein.</text>
</comment>
<dbReference type="GO" id="GO:0005886">
    <property type="term" value="C:plasma membrane"/>
    <property type="evidence" value="ECO:0007669"/>
    <property type="project" value="UniProtKB-SubCell"/>
</dbReference>
<comment type="similarity">
    <text evidence="1 10">Belongs to the ABC transporter superfamily.</text>
</comment>
<keyword evidence="14" id="KW-1185">Reference proteome</keyword>
<evidence type="ECO:0000313" key="14">
    <source>
        <dbReference type="Proteomes" id="UP000521032"/>
    </source>
</evidence>
<keyword evidence="10" id="KW-1003">Cell membrane</keyword>
<evidence type="ECO:0000256" key="7">
    <source>
        <dbReference type="ARBA" id="ARBA00052482"/>
    </source>
</evidence>
<evidence type="ECO:0000256" key="8">
    <source>
        <dbReference type="ARBA" id="ARBA00063934"/>
    </source>
</evidence>
<evidence type="ECO:0000256" key="4">
    <source>
        <dbReference type="ARBA" id="ARBA00022840"/>
    </source>
</evidence>
<dbReference type="EC" id="7.6.2.9" evidence="10"/>
<protein>
    <recommendedName>
        <fullName evidence="10">Quaternary amine transport ATP-binding protein</fullName>
        <ecNumber evidence="10">7.6.2.9</ecNumber>
    </recommendedName>
</protein>
<dbReference type="Pfam" id="PF00571">
    <property type="entry name" value="CBS"/>
    <property type="match status" value="1"/>
</dbReference>
<keyword evidence="6 9" id="KW-0129">CBS domain</keyword>
<proteinExistence type="inferred from homology"/>
<dbReference type="PROSITE" id="PS00211">
    <property type="entry name" value="ABC_TRANSPORTER_1"/>
    <property type="match status" value="1"/>
</dbReference>
<dbReference type="GO" id="GO:0016887">
    <property type="term" value="F:ATP hydrolysis activity"/>
    <property type="evidence" value="ECO:0007669"/>
    <property type="project" value="UniProtKB-UniRule"/>
</dbReference>
<dbReference type="GO" id="GO:0015418">
    <property type="term" value="F:ABC-type quaternary ammonium compound transporting activity"/>
    <property type="evidence" value="ECO:0007669"/>
    <property type="project" value="UniProtKB-EC"/>
</dbReference>
<dbReference type="SUPFAM" id="SSF52540">
    <property type="entry name" value="P-loop containing nucleoside triphosphate hydrolases"/>
    <property type="match status" value="1"/>
</dbReference>
<evidence type="ECO:0000259" key="12">
    <source>
        <dbReference type="PROSITE" id="PS51371"/>
    </source>
</evidence>
<dbReference type="InterPro" id="IPR005892">
    <property type="entry name" value="Gly-betaine_transp_ATP-bd"/>
</dbReference>
<dbReference type="Gene3D" id="3.10.580.10">
    <property type="entry name" value="CBS-domain"/>
    <property type="match status" value="1"/>
</dbReference>
<keyword evidence="4 10" id="KW-0067">ATP-binding</keyword>
<keyword evidence="10" id="KW-0472">Membrane</keyword>
<keyword evidence="3 10" id="KW-0547">Nucleotide-binding</keyword>
<name>A0A6V7R0K2_9BACL</name>
<evidence type="ECO:0000256" key="9">
    <source>
        <dbReference type="PROSITE-ProRule" id="PRU00703"/>
    </source>
</evidence>
<dbReference type="AlphaFoldDB" id="A0A6V7R0K2"/>
<dbReference type="RefSeq" id="WP_186084271.1">
    <property type="nucleotide sequence ID" value="NZ_BMDB01000003.1"/>
</dbReference>
<evidence type="ECO:0000256" key="10">
    <source>
        <dbReference type="RuleBase" id="RU369116"/>
    </source>
</evidence>
<dbReference type="SMART" id="SM00382">
    <property type="entry name" value="AAA"/>
    <property type="match status" value="1"/>
</dbReference>
<comment type="subcellular location">
    <subcellularLocation>
        <location evidence="10">Cell inner membrane</location>
        <topology evidence="10">Peripheral membrane protein</topology>
    </subcellularLocation>
</comment>
<dbReference type="InterPro" id="IPR017871">
    <property type="entry name" value="ABC_transporter-like_CS"/>
</dbReference>
<dbReference type="PANTHER" id="PTHR43869">
    <property type="entry name" value="GLYCINE BETAINE/PROLINE BETAINE TRANSPORT SYSTEM ATP-BINDING PROTEIN PROV"/>
    <property type="match status" value="1"/>
</dbReference>
<keyword evidence="5" id="KW-0029">Amino-acid transport</keyword>
<evidence type="ECO:0000256" key="1">
    <source>
        <dbReference type="ARBA" id="ARBA00005417"/>
    </source>
</evidence>
<dbReference type="GO" id="GO:0005524">
    <property type="term" value="F:ATP binding"/>
    <property type="evidence" value="ECO:0007669"/>
    <property type="project" value="UniProtKB-UniRule"/>
</dbReference>
<reference evidence="13 14" key="1">
    <citation type="submission" date="2020-07" db="EMBL/GenBank/DDBJ databases">
        <authorList>
            <person name="Criscuolo A."/>
        </authorList>
    </citation>
    <scope>NUCLEOTIDE SEQUENCE [LARGE SCALE GENOMIC DNA]</scope>
    <source>
        <strain evidence="14">CIP 111030</strain>
    </source>
</reference>
<dbReference type="Pfam" id="PF00005">
    <property type="entry name" value="ABC_tran"/>
    <property type="match status" value="1"/>
</dbReference>
<dbReference type="PROSITE" id="PS50893">
    <property type="entry name" value="ABC_TRANSPORTER_2"/>
    <property type="match status" value="1"/>
</dbReference>
<dbReference type="InterPro" id="IPR000644">
    <property type="entry name" value="CBS_dom"/>
</dbReference>
<dbReference type="SUPFAM" id="SSF54631">
    <property type="entry name" value="CBS-domain pair"/>
    <property type="match status" value="1"/>
</dbReference>
<dbReference type="PROSITE" id="PS51371">
    <property type="entry name" value="CBS"/>
    <property type="match status" value="1"/>
</dbReference>
<keyword evidence="10" id="KW-0997">Cell inner membrane</keyword>
<sequence length="364" mass="41637">MISIKNVTKRYNEFVAVDNLSVDIDSFELFVIIGPSGSGKSTTMKMINRLIDTTDGEIYIDDKNINDFDPVELRRSMGYVIQDVGLMPHMTIAENISLVNRLKGEKRDDNRVDELLTMVGMDPVEFRERYPEELSGGQQQRIGVIRALYSNPNIILMDEPFSALDPVTKLQLQDEFLRIQTEVNKTIVFVTHDIDEALKIGDRILLMKDGKIEQLGTPRELLFKPKNEFVREFIGKDRPRRFAMQNFNVEKWMEKNYPTVDKNTLTNIDLIHVFKSHKVNVLPVIDNMQVVGTLSLYDVLNKDIEPKNNFVTVDSKLDLDSIIKEVNENRNLLPIVKDKDMYAGVLDHTKLLSMLTAESVGGEA</sequence>
<evidence type="ECO:0000256" key="2">
    <source>
        <dbReference type="ARBA" id="ARBA00022448"/>
    </source>
</evidence>
<dbReference type="EMBL" id="CAJEWE010000003">
    <property type="protein sequence ID" value="CAD2070492.1"/>
    <property type="molecule type" value="Genomic_DNA"/>
</dbReference>
<evidence type="ECO:0000256" key="6">
    <source>
        <dbReference type="ARBA" id="ARBA00023122"/>
    </source>
</evidence>
<feature type="domain" description="ABC transporter" evidence="11">
    <location>
        <begin position="2"/>
        <end position="234"/>
    </location>
</feature>
<evidence type="ECO:0000313" key="13">
    <source>
        <dbReference type="EMBL" id="CAD2070492.1"/>
    </source>
</evidence>
<dbReference type="GO" id="GO:0006865">
    <property type="term" value="P:amino acid transport"/>
    <property type="evidence" value="ECO:0007669"/>
    <property type="project" value="UniProtKB-UniRule"/>
</dbReference>
<keyword evidence="2 10" id="KW-0813">Transport</keyword>
<dbReference type="GO" id="GO:0031460">
    <property type="term" value="P:glycine betaine transport"/>
    <property type="evidence" value="ECO:0007669"/>
    <property type="project" value="InterPro"/>
</dbReference>
<dbReference type="FunFam" id="3.40.50.300:FF:000425">
    <property type="entry name" value="Probable ABC transporter, ATP-binding subunit"/>
    <property type="match status" value="1"/>
</dbReference>
<dbReference type="Proteomes" id="UP000521032">
    <property type="component" value="Unassembled WGS sequence"/>
</dbReference>
<dbReference type="InterPro" id="IPR003439">
    <property type="entry name" value="ABC_transporter-like_ATP-bd"/>
</dbReference>
<comment type="subunit">
    <text evidence="8">The complex is composed of two ATP-binding proteins (OpuCA), two transmembrane proteins (OpuCB and OpuCD) and a solute-binding protein (OpuCC).</text>
</comment>
<dbReference type="Gene3D" id="3.40.50.300">
    <property type="entry name" value="P-loop containing nucleotide triphosphate hydrolases"/>
    <property type="match status" value="1"/>
</dbReference>